<feature type="region of interest" description="Disordered" evidence="1">
    <location>
        <begin position="523"/>
        <end position="552"/>
    </location>
</feature>
<dbReference type="EMBL" id="DYUK01000276">
    <property type="protein sequence ID" value="HJG81194.1"/>
    <property type="molecule type" value="Genomic_DNA"/>
</dbReference>
<name>A0A921SPY8_9MICO</name>
<feature type="region of interest" description="Disordered" evidence="1">
    <location>
        <begin position="282"/>
        <end position="303"/>
    </location>
</feature>
<evidence type="ECO:0000256" key="2">
    <source>
        <dbReference type="SAM" id="Phobius"/>
    </source>
</evidence>
<keyword evidence="2" id="KW-1133">Transmembrane helix</keyword>
<reference evidence="3" key="2">
    <citation type="submission" date="2021-09" db="EMBL/GenBank/DDBJ databases">
        <authorList>
            <person name="Gilroy R."/>
        </authorList>
    </citation>
    <scope>NUCLEOTIDE SEQUENCE</scope>
    <source>
        <strain evidence="3">ChiGjej5B5-7349</strain>
    </source>
</reference>
<sequence>MSTDTARPSTKCWAHAGDTFALPARRTDAEPPVSPDWRLASFSIILPLPDGSLTAQSAEQQKKDFLNPTGLWIPGRYTGVRGFEYIPGAHASYAHHAHAKRRFRNGVNTSIASSVIDLNGTTDMDASAWDGRAVYHRVDFEPVQDFELADKCRECKRTDAPERAPRFEYTLPPDSARWSAGSVQLRCIELAQFNDRLNPERPVASSFLILHLVGQNLSSQELESISRALTRPRNKVLASGPHPSHDSAIDERVPLRDIVREASRLLDEGGISAAFSMSQGGYLQRHNARQEAPKATTHSTWSRRSTRPMRVTCAIPWHTATTLPPPEEFSSDNDASAWSVFDSWGWALSTGADRFYEAIPARTTSTRERQLLGEHEYWTLWGTSYGLSVVRKPGGFWVDEGTRSSFMKDPSLWMLASTRFVDLCLLTQRCALALHALESDMAISDTDLEEQLDRFNALQSQFLEFRNHLWFDVVSDHLLDSRVIKGLRKQSGQLSMYTDLRDEVEIRREIYDTRHAIRSVREQKLRAERAQKEQQDRDDRRDNQDKERNAAEQSRERLNVVIGIAAAILAVPAIAEATGITPSLAYFAVVLLIMIILSVGVFVGFRIGSHRRKKKAMQNSSRKNFEPPDTDS</sequence>
<feature type="region of interest" description="Disordered" evidence="1">
    <location>
        <begin position="613"/>
        <end position="632"/>
    </location>
</feature>
<evidence type="ECO:0000313" key="4">
    <source>
        <dbReference type="Proteomes" id="UP000784435"/>
    </source>
</evidence>
<reference evidence="3" key="1">
    <citation type="journal article" date="2021" name="PeerJ">
        <title>Extensive microbial diversity within the chicken gut microbiome revealed by metagenomics and culture.</title>
        <authorList>
            <person name="Gilroy R."/>
            <person name="Ravi A."/>
            <person name="Getino M."/>
            <person name="Pursley I."/>
            <person name="Horton D.L."/>
            <person name="Alikhan N.F."/>
            <person name="Baker D."/>
            <person name="Gharbi K."/>
            <person name="Hall N."/>
            <person name="Watson M."/>
            <person name="Adriaenssens E.M."/>
            <person name="Foster-Nyarko E."/>
            <person name="Jarju S."/>
            <person name="Secka A."/>
            <person name="Antonio M."/>
            <person name="Oren A."/>
            <person name="Chaudhuri R.R."/>
            <person name="La Ragione R."/>
            <person name="Hildebrand F."/>
            <person name="Pallen M.J."/>
        </authorList>
    </citation>
    <scope>NUCLEOTIDE SEQUENCE</scope>
    <source>
        <strain evidence="3">ChiGjej5B5-7349</strain>
    </source>
</reference>
<proteinExistence type="predicted"/>
<organism evidence="3 4">
    <name type="scientific">Brevibacterium senegalense</name>
    <dbReference type="NCBI Taxonomy" id="1033736"/>
    <lineage>
        <taxon>Bacteria</taxon>
        <taxon>Bacillati</taxon>
        <taxon>Actinomycetota</taxon>
        <taxon>Actinomycetes</taxon>
        <taxon>Micrococcales</taxon>
        <taxon>Brevibacteriaceae</taxon>
        <taxon>Brevibacterium</taxon>
    </lineage>
</organism>
<feature type="transmembrane region" description="Helical" evidence="2">
    <location>
        <begin position="584"/>
        <end position="605"/>
    </location>
</feature>
<evidence type="ECO:0000256" key="1">
    <source>
        <dbReference type="SAM" id="MobiDB-lite"/>
    </source>
</evidence>
<feature type="transmembrane region" description="Helical" evidence="2">
    <location>
        <begin position="558"/>
        <end position="578"/>
    </location>
</feature>
<dbReference type="Proteomes" id="UP000784435">
    <property type="component" value="Unassembled WGS sequence"/>
</dbReference>
<dbReference type="AlphaFoldDB" id="A0A921SPY8"/>
<protein>
    <submittedName>
        <fullName evidence="3">Uncharacterized protein</fullName>
    </submittedName>
</protein>
<evidence type="ECO:0000313" key="3">
    <source>
        <dbReference type="EMBL" id="HJG81194.1"/>
    </source>
</evidence>
<keyword evidence="2" id="KW-0472">Membrane</keyword>
<comment type="caution">
    <text evidence="3">The sequence shown here is derived from an EMBL/GenBank/DDBJ whole genome shotgun (WGS) entry which is preliminary data.</text>
</comment>
<gene>
    <name evidence="3" type="ORF">K8V08_12360</name>
</gene>
<keyword evidence="2" id="KW-0812">Transmembrane</keyword>
<accession>A0A921SPY8</accession>